<feature type="domain" description="Histidine kinase" evidence="16">
    <location>
        <begin position="258"/>
        <end position="457"/>
    </location>
</feature>
<dbReference type="EC" id="2.7.13.3" evidence="3"/>
<dbReference type="InterPro" id="IPR050980">
    <property type="entry name" value="2C_sensor_his_kinase"/>
</dbReference>
<name>A0ABW8PW61_9GAMM</name>
<reference evidence="18 19" key="1">
    <citation type="submission" date="2024-02" db="EMBL/GenBank/DDBJ databases">
        <title>Marinospirillum sp. MEB 164 isolated from Lonar lake sediment.</title>
        <authorList>
            <person name="Joshi A."/>
            <person name="Thite S."/>
        </authorList>
    </citation>
    <scope>NUCLEOTIDE SEQUENCE [LARGE SCALE GENOMIC DNA]</scope>
    <source>
        <strain evidence="18 19">MEB164</strain>
    </source>
</reference>
<dbReference type="EMBL" id="JBANFI010000001">
    <property type="protein sequence ID" value="MFK7159597.1"/>
    <property type="molecule type" value="Genomic_DNA"/>
</dbReference>
<keyword evidence="14 15" id="KW-0472">Membrane</keyword>
<keyword evidence="12 15" id="KW-1133">Transmembrane helix</keyword>
<evidence type="ECO:0000259" key="16">
    <source>
        <dbReference type="PROSITE" id="PS50109"/>
    </source>
</evidence>
<evidence type="ECO:0000256" key="4">
    <source>
        <dbReference type="ARBA" id="ARBA00022475"/>
    </source>
</evidence>
<evidence type="ECO:0000256" key="13">
    <source>
        <dbReference type="ARBA" id="ARBA00023012"/>
    </source>
</evidence>
<evidence type="ECO:0000313" key="19">
    <source>
        <dbReference type="Proteomes" id="UP001621714"/>
    </source>
</evidence>
<evidence type="ECO:0000256" key="2">
    <source>
        <dbReference type="ARBA" id="ARBA00004429"/>
    </source>
</evidence>
<organism evidence="18 19">
    <name type="scientific">Marinospirillum alkalitolerans</name>
    <dbReference type="NCBI Taxonomy" id="3123374"/>
    <lineage>
        <taxon>Bacteria</taxon>
        <taxon>Pseudomonadati</taxon>
        <taxon>Pseudomonadota</taxon>
        <taxon>Gammaproteobacteria</taxon>
        <taxon>Oceanospirillales</taxon>
        <taxon>Oceanospirillaceae</taxon>
        <taxon>Marinospirillum</taxon>
    </lineage>
</organism>
<dbReference type="SMART" id="SM00388">
    <property type="entry name" value="HisKA"/>
    <property type="match status" value="1"/>
</dbReference>
<dbReference type="InterPro" id="IPR003660">
    <property type="entry name" value="HAMP_dom"/>
</dbReference>
<dbReference type="Gene3D" id="3.30.565.10">
    <property type="entry name" value="Histidine kinase-like ATPase, C-terminal domain"/>
    <property type="match status" value="1"/>
</dbReference>
<keyword evidence="7" id="KW-0808">Transferase</keyword>
<dbReference type="PANTHER" id="PTHR44936:SF5">
    <property type="entry name" value="SENSOR HISTIDINE KINASE ENVZ"/>
    <property type="match status" value="1"/>
</dbReference>
<dbReference type="InterPro" id="IPR004358">
    <property type="entry name" value="Sig_transdc_His_kin-like_C"/>
</dbReference>
<dbReference type="Gene3D" id="1.10.287.130">
    <property type="match status" value="1"/>
</dbReference>
<keyword evidence="6" id="KW-0597">Phosphoprotein</keyword>
<dbReference type="Pfam" id="PF00512">
    <property type="entry name" value="HisKA"/>
    <property type="match status" value="1"/>
</dbReference>
<proteinExistence type="predicted"/>
<feature type="domain" description="HAMP" evidence="17">
    <location>
        <begin position="199"/>
        <end position="250"/>
    </location>
</feature>
<dbReference type="GO" id="GO:0005524">
    <property type="term" value="F:ATP binding"/>
    <property type="evidence" value="ECO:0007669"/>
    <property type="project" value="UniProtKB-KW"/>
</dbReference>
<dbReference type="CDD" id="cd00075">
    <property type="entry name" value="HATPase"/>
    <property type="match status" value="1"/>
</dbReference>
<evidence type="ECO:0000256" key="11">
    <source>
        <dbReference type="ARBA" id="ARBA00022840"/>
    </source>
</evidence>
<dbReference type="InterPro" id="IPR036890">
    <property type="entry name" value="HATPase_C_sf"/>
</dbReference>
<dbReference type="Pfam" id="PF02518">
    <property type="entry name" value="HATPase_c"/>
    <property type="match status" value="1"/>
</dbReference>
<keyword evidence="11 18" id="KW-0067">ATP-binding</keyword>
<comment type="catalytic activity">
    <reaction evidence="1">
        <text>ATP + protein L-histidine = ADP + protein N-phospho-L-histidine.</text>
        <dbReference type="EC" id="2.7.13.3"/>
    </reaction>
</comment>
<feature type="transmembrane region" description="Helical" evidence="15">
    <location>
        <begin position="175"/>
        <end position="198"/>
    </location>
</feature>
<evidence type="ECO:0000256" key="15">
    <source>
        <dbReference type="SAM" id="Phobius"/>
    </source>
</evidence>
<dbReference type="InterPro" id="IPR003594">
    <property type="entry name" value="HATPase_dom"/>
</dbReference>
<comment type="caution">
    <text evidence="18">The sequence shown here is derived from an EMBL/GenBank/DDBJ whole genome shotgun (WGS) entry which is preliminary data.</text>
</comment>
<dbReference type="Proteomes" id="UP001621714">
    <property type="component" value="Unassembled WGS sequence"/>
</dbReference>
<dbReference type="InterPro" id="IPR003661">
    <property type="entry name" value="HisK_dim/P_dom"/>
</dbReference>
<evidence type="ECO:0000313" key="18">
    <source>
        <dbReference type="EMBL" id="MFK7159597.1"/>
    </source>
</evidence>
<dbReference type="SUPFAM" id="SSF55874">
    <property type="entry name" value="ATPase domain of HSP90 chaperone/DNA topoisomerase II/histidine kinase"/>
    <property type="match status" value="1"/>
</dbReference>
<evidence type="ECO:0000256" key="12">
    <source>
        <dbReference type="ARBA" id="ARBA00022989"/>
    </source>
</evidence>
<keyword evidence="4" id="KW-1003">Cell membrane</keyword>
<dbReference type="Pfam" id="PF00672">
    <property type="entry name" value="HAMP"/>
    <property type="match status" value="1"/>
</dbReference>
<keyword evidence="10" id="KW-0418">Kinase</keyword>
<evidence type="ECO:0000259" key="17">
    <source>
        <dbReference type="PROSITE" id="PS50885"/>
    </source>
</evidence>
<dbReference type="PANTHER" id="PTHR44936">
    <property type="entry name" value="SENSOR PROTEIN CREC"/>
    <property type="match status" value="1"/>
</dbReference>
<keyword evidence="9" id="KW-0547">Nucleotide-binding</keyword>
<dbReference type="InterPro" id="IPR036097">
    <property type="entry name" value="HisK_dim/P_sf"/>
</dbReference>
<keyword evidence="13" id="KW-0902">Two-component regulatory system</keyword>
<protein>
    <recommendedName>
        <fullName evidence="3">histidine kinase</fullName>
        <ecNumber evidence="3">2.7.13.3</ecNumber>
    </recommendedName>
</protein>
<evidence type="ECO:0000256" key="7">
    <source>
        <dbReference type="ARBA" id="ARBA00022679"/>
    </source>
</evidence>
<dbReference type="PROSITE" id="PS50109">
    <property type="entry name" value="HIS_KIN"/>
    <property type="match status" value="1"/>
</dbReference>
<comment type="subcellular location">
    <subcellularLocation>
        <location evidence="2">Cell inner membrane</location>
        <topology evidence="2">Multi-pass membrane protein</topology>
    </subcellularLocation>
</comment>
<keyword evidence="5" id="KW-0997">Cell inner membrane</keyword>
<keyword evidence="8 15" id="KW-0812">Transmembrane</keyword>
<keyword evidence="19" id="KW-1185">Reference proteome</keyword>
<dbReference type="PROSITE" id="PS50885">
    <property type="entry name" value="HAMP"/>
    <property type="match status" value="1"/>
</dbReference>
<sequence length="457" mass="51948">MKRWLPQRLAGRLLLLILLALLLGQVVPLLIVADERREQLHEAGLRHSSQRLAITYDLLTQLPESSRPQLLRALSSPQLHYRLAAEPGVSASMDQKINQRTRERLLHAFPEPRPEARFHLIYPQEDCEARWESIQSREERRRHWGCQPWLEASLRLNATQWLNLSIATPHEAQPWAWRIWSSLLISACLITAAVIFFVRQQLRPLKTLSEAARRFALGQSQPLQEQGPEDIREVIHAFNQMQEQVGRQLKERALILAALSHDLRTPLTQMRLRLELLPEGEDREKLIQSLEEMQQLTAMSLDFVRGHQAEPPRSYDLAVLLASLSDDYQDQGQAVSYQGPERFALLGQPQLVKRLVNNLITNALHYAGGAELQLQTSESSLCLVVQDRGPGIPAEERAKVLEPFYRLETSRARHTGGTGLGLAIAHHLVQQTGGQLSLTDRLDGHSGLRVEVRWPLA</sequence>
<dbReference type="SMART" id="SM00387">
    <property type="entry name" value="HATPase_c"/>
    <property type="match status" value="1"/>
</dbReference>
<dbReference type="CDD" id="cd06225">
    <property type="entry name" value="HAMP"/>
    <property type="match status" value="1"/>
</dbReference>
<dbReference type="InterPro" id="IPR005467">
    <property type="entry name" value="His_kinase_dom"/>
</dbReference>
<accession>A0ABW8PW61</accession>
<dbReference type="SUPFAM" id="SSF47384">
    <property type="entry name" value="Homodimeric domain of signal transducing histidine kinase"/>
    <property type="match status" value="1"/>
</dbReference>
<evidence type="ECO:0000256" key="8">
    <source>
        <dbReference type="ARBA" id="ARBA00022692"/>
    </source>
</evidence>
<evidence type="ECO:0000256" key="1">
    <source>
        <dbReference type="ARBA" id="ARBA00000085"/>
    </source>
</evidence>
<evidence type="ECO:0000256" key="5">
    <source>
        <dbReference type="ARBA" id="ARBA00022519"/>
    </source>
</evidence>
<dbReference type="PRINTS" id="PR00344">
    <property type="entry name" value="BCTRLSENSOR"/>
</dbReference>
<dbReference type="SMART" id="SM00304">
    <property type="entry name" value="HAMP"/>
    <property type="match status" value="1"/>
</dbReference>
<evidence type="ECO:0000256" key="3">
    <source>
        <dbReference type="ARBA" id="ARBA00012438"/>
    </source>
</evidence>
<gene>
    <name evidence="18" type="ORF">V6U78_00910</name>
</gene>
<evidence type="ECO:0000256" key="6">
    <source>
        <dbReference type="ARBA" id="ARBA00022553"/>
    </source>
</evidence>
<evidence type="ECO:0000256" key="10">
    <source>
        <dbReference type="ARBA" id="ARBA00022777"/>
    </source>
</evidence>
<dbReference type="CDD" id="cd00082">
    <property type="entry name" value="HisKA"/>
    <property type="match status" value="1"/>
</dbReference>
<evidence type="ECO:0000256" key="14">
    <source>
        <dbReference type="ARBA" id="ARBA00023136"/>
    </source>
</evidence>
<dbReference type="RefSeq" id="WP_405336208.1">
    <property type="nucleotide sequence ID" value="NZ_JBANFI010000001.1"/>
</dbReference>
<evidence type="ECO:0000256" key="9">
    <source>
        <dbReference type="ARBA" id="ARBA00022741"/>
    </source>
</evidence>